<reference evidence="1 2" key="1">
    <citation type="submission" date="2019-09" db="EMBL/GenBank/DDBJ databases">
        <authorList>
            <person name="Valk L.C."/>
        </authorList>
    </citation>
    <scope>NUCLEOTIDE SEQUENCE [LARGE SCALE GENOMIC DNA]</scope>
    <source>
        <strain evidence="1">GalUA</strain>
    </source>
</reference>
<accession>A0A7V7QJH3</accession>
<comment type="caution">
    <text evidence="1">The sequence shown here is derived from an EMBL/GenBank/DDBJ whole genome shotgun (WGS) entry which is preliminary data.</text>
</comment>
<protein>
    <recommendedName>
        <fullName evidence="3">Carboxypeptidase regulatory-like domain-containing protein</fullName>
    </recommendedName>
</protein>
<evidence type="ECO:0000313" key="2">
    <source>
        <dbReference type="Proteomes" id="UP000461768"/>
    </source>
</evidence>
<organism evidence="1 2">
    <name type="scientific">Candidatus Galacturonatibacter soehngenii</name>
    <dbReference type="NCBI Taxonomy" id="2307010"/>
    <lineage>
        <taxon>Bacteria</taxon>
        <taxon>Bacillati</taxon>
        <taxon>Bacillota</taxon>
        <taxon>Clostridia</taxon>
        <taxon>Lachnospirales</taxon>
        <taxon>Lachnospiraceae</taxon>
        <taxon>Candidatus Galacturonatibacter</taxon>
    </lineage>
</organism>
<gene>
    <name evidence="1" type="ORF">F7O84_09320</name>
</gene>
<dbReference type="SUPFAM" id="SSF49464">
    <property type="entry name" value="Carboxypeptidase regulatory domain-like"/>
    <property type="match status" value="1"/>
</dbReference>
<proteinExistence type="predicted"/>
<name>A0A7V7QJH3_9FIRM</name>
<evidence type="ECO:0000313" key="1">
    <source>
        <dbReference type="EMBL" id="KAB1437784.1"/>
    </source>
</evidence>
<reference evidence="1 2" key="2">
    <citation type="submission" date="2020-02" db="EMBL/GenBank/DDBJ databases">
        <title>Candidatus Galacturonibacter soehngenii shows hetero-acetogenic catabolism of galacturonic acid but lacks a canonical carbon monoxide dehydrogenase/acetyl-CoA synthase complex.</title>
        <authorList>
            <person name="Diender M."/>
            <person name="Stouten G.R."/>
            <person name="Petersen J.F."/>
            <person name="Nielsen P.H."/>
            <person name="Dueholm M.S."/>
            <person name="Pronk J.T."/>
            <person name="Van Loosdrecht M.C.M."/>
        </authorList>
    </citation>
    <scope>NUCLEOTIDE SEQUENCE [LARGE SCALE GENOMIC DNA]</scope>
    <source>
        <strain evidence="1">GalUA</strain>
    </source>
</reference>
<dbReference type="EMBL" id="WAGX01000005">
    <property type="protein sequence ID" value="KAB1437784.1"/>
    <property type="molecule type" value="Genomic_DNA"/>
</dbReference>
<sequence>MPYRRNTSLLIRGDKLRCHGENRVQMQLECKEFQIVKGTVYQSNNVPCIGAVVQVIQRNLKDNRIETIGYVITGEDGGYLFSINAKPYMLYELIVYEPLER</sequence>
<dbReference type="InterPro" id="IPR008969">
    <property type="entry name" value="CarboxyPept-like_regulatory"/>
</dbReference>
<keyword evidence="2" id="KW-1185">Reference proteome</keyword>
<dbReference type="AlphaFoldDB" id="A0A7V7QJH3"/>
<evidence type="ECO:0008006" key="3">
    <source>
        <dbReference type="Google" id="ProtNLM"/>
    </source>
</evidence>
<dbReference type="Proteomes" id="UP000461768">
    <property type="component" value="Unassembled WGS sequence"/>
</dbReference>